<comment type="caution">
    <text evidence="2">The sequence shown here is derived from an EMBL/GenBank/DDBJ whole genome shotgun (WGS) entry which is preliminary data.</text>
</comment>
<name>A0AAP0MJS6_9ROSI</name>
<evidence type="ECO:0000313" key="2">
    <source>
        <dbReference type="EMBL" id="KAK9213669.1"/>
    </source>
</evidence>
<evidence type="ECO:0000256" key="1">
    <source>
        <dbReference type="SAM" id="SignalP"/>
    </source>
</evidence>
<dbReference type="AlphaFoldDB" id="A0AAP0MJS6"/>
<organism evidence="2 3">
    <name type="scientific">Citrus x changshan-huyou</name>
    <dbReference type="NCBI Taxonomy" id="2935761"/>
    <lineage>
        <taxon>Eukaryota</taxon>
        <taxon>Viridiplantae</taxon>
        <taxon>Streptophyta</taxon>
        <taxon>Embryophyta</taxon>
        <taxon>Tracheophyta</taxon>
        <taxon>Spermatophyta</taxon>
        <taxon>Magnoliopsida</taxon>
        <taxon>eudicotyledons</taxon>
        <taxon>Gunneridae</taxon>
        <taxon>Pentapetalae</taxon>
        <taxon>rosids</taxon>
        <taxon>malvids</taxon>
        <taxon>Sapindales</taxon>
        <taxon>Rutaceae</taxon>
        <taxon>Aurantioideae</taxon>
        <taxon>Citrus</taxon>
    </lineage>
</organism>
<feature type="chain" id="PRO_5043051852" evidence="1">
    <location>
        <begin position="19"/>
        <end position="96"/>
    </location>
</feature>
<keyword evidence="3" id="KW-1185">Reference proteome</keyword>
<sequence length="96" mass="9712">MGNVLGLKIVLILGLVEGIKRNGLLGLVGCCFSLVAAVELDVKGGSGWNWVVDVGGVELGSSIAPTAVATMVAANFELKPTRLEFSAIAANVVSGS</sequence>
<keyword evidence="1" id="KW-0732">Signal</keyword>
<dbReference type="EMBL" id="JBCGBO010000003">
    <property type="protein sequence ID" value="KAK9213669.1"/>
    <property type="molecule type" value="Genomic_DNA"/>
</dbReference>
<accession>A0AAP0MJS6</accession>
<feature type="signal peptide" evidence="1">
    <location>
        <begin position="1"/>
        <end position="18"/>
    </location>
</feature>
<dbReference type="Proteomes" id="UP001428341">
    <property type="component" value="Unassembled WGS sequence"/>
</dbReference>
<protein>
    <submittedName>
        <fullName evidence="2">Uncharacterized protein</fullName>
    </submittedName>
</protein>
<gene>
    <name evidence="2" type="ORF">WN944_005654</name>
</gene>
<proteinExistence type="predicted"/>
<evidence type="ECO:0000313" key="3">
    <source>
        <dbReference type="Proteomes" id="UP001428341"/>
    </source>
</evidence>
<reference evidence="2 3" key="1">
    <citation type="submission" date="2024-05" db="EMBL/GenBank/DDBJ databases">
        <title>Haplotype-resolved chromosome-level genome assembly of Huyou (Citrus changshanensis).</title>
        <authorList>
            <person name="Miao C."/>
            <person name="Chen W."/>
            <person name="Wu Y."/>
            <person name="Wang L."/>
            <person name="Zhao S."/>
            <person name="Grierson D."/>
            <person name="Xu C."/>
            <person name="Chen K."/>
        </authorList>
    </citation>
    <scope>NUCLEOTIDE SEQUENCE [LARGE SCALE GENOMIC DNA]</scope>
    <source>
        <strain evidence="2">01-14</strain>
        <tissue evidence="2">Leaf</tissue>
    </source>
</reference>